<dbReference type="SUPFAM" id="SSF64518">
    <property type="entry name" value="Phase 1 flagellin"/>
    <property type="match status" value="1"/>
</dbReference>
<dbReference type="GO" id="GO:0005198">
    <property type="term" value="F:structural molecule activity"/>
    <property type="evidence" value="ECO:0007669"/>
    <property type="project" value="InterPro"/>
</dbReference>
<comment type="similarity">
    <text evidence="3">Belongs to the flagella basal body rod proteins family.</text>
</comment>
<feature type="domain" description="Flagellar basal-body/hook protein C-terminal" evidence="8">
    <location>
        <begin position="445"/>
        <end position="485"/>
    </location>
</feature>
<evidence type="ECO:0000256" key="6">
    <source>
        <dbReference type="ARBA" id="ARBA00023143"/>
    </source>
</evidence>
<feature type="domain" description="Flagellar basal body rod protein N-terminal" evidence="7">
    <location>
        <begin position="9"/>
        <end position="38"/>
    </location>
</feature>
<comment type="caution">
    <text evidence="10">The sequence shown here is derived from an EMBL/GenBank/DDBJ whole genome shotgun (WGS) entry which is preliminary data.</text>
</comment>
<protein>
    <recommendedName>
        <fullName evidence="4">Flagellar hook-associated protein 1</fullName>
    </recommendedName>
</protein>
<dbReference type="Pfam" id="PF06429">
    <property type="entry name" value="Flg_bbr_C"/>
    <property type="match status" value="1"/>
</dbReference>
<dbReference type="GO" id="GO:0009424">
    <property type="term" value="C:bacterial-type flagellum hook"/>
    <property type="evidence" value="ECO:0007669"/>
    <property type="project" value="InterPro"/>
</dbReference>
<evidence type="ECO:0000259" key="8">
    <source>
        <dbReference type="Pfam" id="PF06429"/>
    </source>
</evidence>
<dbReference type="PANTHER" id="PTHR30033">
    <property type="entry name" value="FLAGELLAR HOOK-ASSOCIATED PROTEIN 1"/>
    <property type="match status" value="1"/>
</dbReference>
<dbReference type="RefSeq" id="WP_173869685.1">
    <property type="nucleotide sequence ID" value="NZ_JAAISM010000002.1"/>
</dbReference>
<keyword evidence="10" id="KW-0969">Cilium</keyword>
<evidence type="ECO:0000256" key="4">
    <source>
        <dbReference type="ARBA" id="ARBA00016244"/>
    </source>
</evidence>
<evidence type="ECO:0000256" key="2">
    <source>
        <dbReference type="ARBA" id="ARBA00004613"/>
    </source>
</evidence>
<dbReference type="Pfam" id="PF22638">
    <property type="entry name" value="FlgK_D1"/>
    <property type="match status" value="1"/>
</dbReference>
<evidence type="ECO:0000259" key="7">
    <source>
        <dbReference type="Pfam" id="PF00460"/>
    </source>
</evidence>
<dbReference type="NCBIfam" id="TIGR02492">
    <property type="entry name" value="flgK_ends"/>
    <property type="match status" value="1"/>
</dbReference>
<reference evidence="10" key="1">
    <citation type="submission" date="2023-01" db="EMBL/GenBank/DDBJ databases">
        <title>Human gut microbiome strain richness.</title>
        <authorList>
            <person name="Chen-Liaw A."/>
        </authorList>
    </citation>
    <scope>NUCLEOTIDE SEQUENCE</scope>
    <source>
        <strain evidence="10">B1_m1001713B170214d0_201011</strain>
    </source>
</reference>
<dbReference type="AlphaFoldDB" id="A0AAW6AS85"/>
<accession>A0AAW6AS85</accession>
<dbReference type="GO" id="GO:0044780">
    <property type="term" value="P:bacterial-type flagellum assembly"/>
    <property type="evidence" value="ECO:0007669"/>
    <property type="project" value="InterPro"/>
</dbReference>
<sequence length="492" mass="54339">MRPTFMGLETTKRGLMVQQKALDIIANNVSNVKTKGYTRQRLDTVTVQAYGNDRFAGSSIPLAGQGVDMRGVAQIRDSFLDSKFRLEYGDVGYYDQSAVILDEIQAAISDPEVDGSGIQNALKTLSQAISDFSGNPQDETHANIVMNSFMGLTQVLNEYDTKLKGIMENQIYDLSVSVNDINTKLAQLTDLNRTITHEVFLNTDYDGVTYGPNDLMDQRNVILDELARYGEVKVTNKSDGSIQVKFNGQTVVDSENNNFWNDSIKLGDDGVSMHWNRDNKTVALPTGALRSYSEALTGDSSLNKGIPYYQHKLDAMASKLAEVFNRIIPDTYQAGSPQTPDAYKMLLQGDEEGNVTAGNISISDMWANDASYLIEKNNPNGQMATDNILNMKKLLDQDLQMGEFNGSFYEYVTHVTTTLGTQISTNEARLKSCVSTANSVDTDRMSQSGVSLNEEGVNMMSFNKAYQALGRLMTTMDEQLDILINNVGLVGR</sequence>
<evidence type="ECO:0000256" key="5">
    <source>
        <dbReference type="ARBA" id="ARBA00022525"/>
    </source>
</evidence>
<keyword evidence="10" id="KW-0966">Cell projection</keyword>
<evidence type="ECO:0000313" key="11">
    <source>
        <dbReference type="Proteomes" id="UP001300871"/>
    </source>
</evidence>
<feature type="domain" description="Flagellar hook-associated protein FlgK helical" evidence="9">
    <location>
        <begin position="114"/>
        <end position="327"/>
    </location>
</feature>
<organism evidence="10 11">
    <name type="scientific">Clostridium symbiosum</name>
    <name type="common">Bacteroides symbiosus</name>
    <dbReference type="NCBI Taxonomy" id="1512"/>
    <lineage>
        <taxon>Bacteria</taxon>
        <taxon>Bacillati</taxon>
        <taxon>Bacillota</taxon>
        <taxon>Clostridia</taxon>
        <taxon>Lachnospirales</taxon>
        <taxon>Lachnospiraceae</taxon>
        <taxon>Otoolea</taxon>
    </lineage>
</organism>
<evidence type="ECO:0000256" key="3">
    <source>
        <dbReference type="ARBA" id="ARBA00009677"/>
    </source>
</evidence>
<dbReference type="Proteomes" id="UP001300871">
    <property type="component" value="Unassembled WGS sequence"/>
</dbReference>
<gene>
    <name evidence="10" type="primary">flgK</name>
    <name evidence="10" type="ORF">PM006_00110</name>
</gene>
<dbReference type="InterPro" id="IPR053927">
    <property type="entry name" value="FlgK_helical"/>
</dbReference>
<dbReference type="InterPro" id="IPR001444">
    <property type="entry name" value="Flag_bb_rod_N"/>
</dbReference>
<keyword evidence="10" id="KW-0282">Flagellum</keyword>
<dbReference type="PANTHER" id="PTHR30033:SF1">
    <property type="entry name" value="FLAGELLAR HOOK-ASSOCIATED PROTEIN 1"/>
    <property type="match status" value="1"/>
</dbReference>
<evidence type="ECO:0000256" key="1">
    <source>
        <dbReference type="ARBA" id="ARBA00004365"/>
    </source>
</evidence>
<comment type="subcellular location">
    <subcellularLocation>
        <location evidence="1">Bacterial flagellum</location>
    </subcellularLocation>
    <subcellularLocation>
        <location evidence="2">Secreted</location>
    </subcellularLocation>
</comment>
<evidence type="ECO:0000259" key="9">
    <source>
        <dbReference type="Pfam" id="PF22638"/>
    </source>
</evidence>
<dbReference type="InterPro" id="IPR010930">
    <property type="entry name" value="Flg_bb/hook_C_dom"/>
</dbReference>
<dbReference type="InterPro" id="IPR002371">
    <property type="entry name" value="FlgK"/>
</dbReference>
<proteinExistence type="inferred from homology"/>
<evidence type="ECO:0000313" key="10">
    <source>
        <dbReference type="EMBL" id="MDB1998612.1"/>
    </source>
</evidence>
<keyword evidence="6" id="KW-0975">Bacterial flagellum</keyword>
<keyword evidence="5" id="KW-0964">Secreted</keyword>
<name>A0AAW6AS85_CLOSY</name>
<dbReference type="GO" id="GO:0005576">
    <property type="term" value="C:extracellular region"/>
    <property type="evidence" value="ECO:0007669"/>
    <property type="project" value="UniProtKB-SubCell"/>
</dbReference>
<dbReference type="EMBL" id="JAQLGM010000001">
    <property type="protein sequence ID" value="MDB1998612.1"/>
    <property type="molecule type" value="Genomic_DNA"/>
</dbReference>
<dbReference type="Pfam" id="PF00460">
    <property type="entry name" value="Flg_bb_rod"/>
    <property type="match status" value="1"/>
</dbReference>